<gene>
    <name evidence="5" type="ORF">D8674_008809</name>
</gene>
<dbReference type="AlphaFoldDB" id="A0A5N5I0T5"/>
<dbReference type="PROSITE" id="PS50003">
    <property type="entry name" value="PH_DOMAIN"/>
    <property type="match status" value="1"/>
</dbReference>
<evidence type="ECO:0000313" key="5">
    <source>
        <dbReference type="EMBL" id="KAB2631290.1"/>
    </source>
</evidence>
<reference evidence="5 6" key="3">
    <citation type="submission" date="2019-11" db="EMBL/GenBank/DDBJ databases">
        <title>A de novo genome assembly of a pear dwarfing rootstock.</title>
        <authorList>
            <person name="Wang F."/>
            <person name="Wang J."/>
            <person name="Li S."/>
            <person name="Zhang Y."/>
            <person name="Fang M."/>
            <person name="Ma L."/>
            <person name="Zhao Y."/>
            <person name="Jiang S."/>
        </authorList>
    </citation>
    <scope>NUCLEOTIDE SEQUENCE [LARGE SCALE GENOMIC DNA]</scope>
    <source>
        <strain evidence="5">S2</strain>
        <tissue evidence="5">Leaf</tissue>
    </source>
</reference>
<evidence type="ECO:0000256" key="3">
    <source>
        <dbReference type="ARBA" id="ARBA00022821"/>
    </source>
</evidence>
<dbReference type="GO" id="GO:0006952">
    <property type="term" value="P:defense response"/>
    <property type="evidence" value="ECO:0007669"/>
    <property type="project" value="UniProtKB-KW"/>
</dbReference>
<evidence type="ECO:0000313" key="6">
    <source>
        <dbReference type="Proteomes" id="UP000327157"/>
    </source>
</evidence>
<sequence length="179" mass="20844">MSTIKDVLLDAEEKQARNKELRSWLRQLQDVVLNAEDLLVMKSRRDYVSFADLCTVHHHRHLGDEKQKNTVDLQMVPSDDHQVGFEGLGNTTLANLVYNDERVVRNFELRMWQHISYQMERVTKFVDRGQQGLILFVIKEQSLMADMVHPSFCKSALTPHIKQISSEANEPRLFNEYGC</sequence>
<organism evidence="5 6">
    <name type="scientific">Pyrus ussuriensis x Pyrus communis</name>
    <dbReference type="NCBI Taxonomy" id="2448454"/>
    <lineage>
        <taxon>Eukaryota</taxon>
        <taxon>Viridiplantae</taxon>
        <taxon>Streptophyta</taxon>
        <taxon>Embryophyta</taxon>
        <taxon>Tracheophyta</taxon>
        <taxon>Spermatophyta</taxon>
        <taxon>Magnoliopsida</taxon>
        <taxon>eudicotyledons</taxon>
        <taxon>Gunneridae</taxon>
        <taxon>Pentapetalae</taxon>
        <taxon>rosids</taxon>
        <taxon>fabids</taxon>
        <taxon>Rosales</taxon>
        <taxon>Rosaceae</taxon>
        <taxon>Amygdaloideae</taxon>
        <taxon>Maleae</taxon>
        <taxon>Pyrus</taxon>
    </lineage>
</organism>
<comment type="caution">
    <text evidence="5">The sequence shown here is derived from an EMBL/GenBank/DDBJ whole genome shotgun (WGS) entry which is preliminary data.</text>
</comment>
<dbReference type="Gene3D" id="3.40.50.300">
    <property type="entry name" value="P-loop containing nucleotide triphosphate hydrolases"/>
    <property type="match status" value="1"/>
</dbReference>
<dbReference type="GO" id="GO:0000166">
    <property type="term" value="F:nucleotide binding"/>
    <property type="evidence" value="ECO:0007669"/>
    <property type="project" value="UniProtKB-KW"/>
</dbReference>
<dbReference type="InterPro" id="IPR027417">
    <property type="entry name" value="P-loop_NTPase"/>
</dbReference>
<proteinExistence type="predicted"/>
<reference evidence="6" key="2">
    <citation type="submission" date="2019-10" db="EMBL/GenBank/DDBJ databases">
        <title>A de novo genome assembly of a pear dwarfing rootstock.</title>
        <authorList>
            <person name="Wang F."/>
            <person name="Wang J."/>
            <person name="Li S."/>
            <person name="Zhang Y."/>
            <person name="Fang M."/>
            <person name="Ma L."/>
            <person name="Zhao Y."/>
            <person name="Jiang S."/>
        </authorList>
    </citation>
    <scope>NUCLEOTIDE SEQUENCE [LARGE SCALE GENOMIC DNA]</scope>
</reference>
<dbReference type="InterPro" id="IPR041118">
    <property type="entry name" value="Rx_N"/>
</dbReference>
<keyword evidence="2" id="KW-0547">Nucleotide-binding</keyword>
<dbReference type="Proteomes" id="UP000327157">
    <property type="component" value="Chromosome 12"/>
</dbReference>
<keyword evidence="3" id="KW-0611">Plant defense</keyword>
<keyword evidence="6" id="KW-1185">Reference proteome</keyword>
<evidence type="ECO:0000256" key="2">
    <source>
        <dbReference type="ARBA" id="ARBA00022741"/>
    </source>
</evidence>
<reference evidence="5 6" key="1">
    <citation type="submission" date="2019-09" db="EMBL/GenBank/DDBJ databases">
        <authorList>
            <person name="Ou C."/>
        </authorList>
    </citation>
    <scope>NUCLEOTIDE SEQUENCE [LARGE SCALE GENOMIC DNA]</scope>
    <source>
        <strain evidence="5">S2</strain>
        <tissue evidence="5">Leaf</tissue>
    </source>
</reference>
<name>A0A5N5I0T5_9ROSA</name>
<dbReference type="Pfam" id="PF18052">
    <property type="entry name" value="Rx_N"/>
    <property type="match status" value="1"/>
</dbReference>
<protein>
    <submittedName>
        <fullName evidence="5">Disease resistance protein RGA1</fullName>
    </submittedName>
</protein>
<feature type="domain" description="PH" evidence="4">
    <location>
        <begin position="1"/>
        <end position="33"/>
    </location>
</feature>
<keyword evidence="1" id="KW-0677">Repeat</keyword>
<dbReference type="OrthoDB" id="972011at2759"/>
<dbReference type="InterPro" id="IPR001849">
    <property type="entry name" value="PH_domain"/>
</dbReference>
<dbReference type="EMBL" id="SMOL01000143">
    <property type="protein sequence ID" value="KAB2631290.1"/>
    <property type="molecule type" value="Genomic_DNA"/>
</dbReference>
<accession>A0A5N5I0T5</accession>
<evidence type="ECO:0000259" key="4">
    <source>
        <dbReference type="PROSITE" id="PS50003"/>
    </source>
</evidence>
<evidence type="ECO:0000256" key="1">
    <source>
        <dbReference type="ARBA" id="ARBA00022737"/>
    </source>
</evidence>